<dbReference type="Proteomes" id="UP000499080">
    <property type="component" value="Unassembled WGS sequence"/>
</dbReference>
<comment type="caution">
    <text evidence="1">The sequence shown here is derived from an EMBL/GenBank/DDBJ whole genome shotgun (WGS) entry which is preliminary data.</text>
</comment>
<protein>
    <submittedName>
        <fullName evidence="1">Uncharacterized protein</fullName>
    </submittedName>
</protein>
<sequence>MGSRSLRLYSHRITANHGKGMDHQSSLVSCQWRTESLERNEPSIITCQLPVEDGVLERNGP</sequence>
<name>A0A4Y2DJ82_ARAVE</name>
<dbReference type="AlphaFoldDB" id="A0A4Y2DJ82"/>
<keyword evidence="2" id="KW-1185">Reference proteome</keyword>
<proteinExistence type="predicted"/>
<evidence type="ECO:0000313" key="2">
    <source>
        <dbReference type="Proteomes" id="UP000499080"/>
    </source>
</evidence>
<reference evidence="1 2" key="1">
    <citation type="journal article" date="2019" name="Sci. Rep.">
        <title>Orb-weaving spider Araneus ventricosus genome elucidates the spidroin gene catalogue.</title>
        <authorList>
            <person name="Kono N."/>
            <person name="Nakamura H."/>
            <person name="Ohtoshi R."/>
            <person name="Moran D.A.P."/>
            <person name="Shinohara A."/>
            <person name="Yoshida Y."/>
            <person name="Fujiwara M."/>
            <person name="Mori M."/>
            <person name="Tomita M."/>
            <person name="Arakawa K."/>
        </authorList>
    </citation>
    <scope>NUCLEOTIDE SEQUENCE [LARGE SCALE GENOMIC DNA]</scope>
</reference>
<organism evidence="1 2">
    <name type="scientific">Araneus ventricosus</name>
    <name type="common">Orbweaver spider</name>
    <name type="synonym">Epeira ventricosa</name>
    <dbReference type="NCBI Taxonomy" id="182803"/>
    <lineage>
        <taxon>Eukaryota</taxon>
        <taxon>Metazoa</taxon>
        <taxon>Ecdysozoa</taxon>
        <taxon>Arthropoda</taxon>
        <taxon>Chelicerata</taxon>
        <taxon>Arachnida</taxon>
        <taxon>Araneae</taxon>
        <taxon>Araneomorphae</taxon>
        <taxon>Entelegynae</taxon>
        <taxon>Araneoidea</taxon>
        <taxon>Araneidae</taxon>
        <taxon>Araneus</taxon>
    </lineage>
</organism>
<evidence type="ECO:0000313" key="1">
    <source>
        <dbReference type="EMBL" id="GBM16227.1"/>
    </source>
</evidence>
<feature type="non-terminal residue" evidence="1">
    <location>
        <position position="61"/>
    </location>
</feature>
<gene>
    <name evidence="1" type="ORF">AVEN_272946_1</name>
</gene>
<accession>A0A4Y2DJ82</accession>
<dbReference type="EMBL" id="BGPR01089669">
    <property type="protein sequence ID" value="GBM16227.1"/>
    <property type="molecule type" value="Genomic_DNA"/>
</dbReference>